<dbReference type="GeneID" id="26644312"/>
<proteinExistence type="predicted"/>
<evidence type="ECO:0000313" key="1">
    <source>
        <dbReference type="EMBL" id="AJP61308.2"/>
    </source>
</evidence>
<dbReference type="RefSeq" id="YP_009218202.2">
    <property type="nucleotide sequence ID" value="NC_029009.1"/>
</dbReference>
<dbReference type="Proteomes" id="UP000032402">
    <property type="component" value="Segment"/>
</dbReference>
<accession>A0A0C5K8M2</accession>
<sequence length="151" mass="17474">MLSTAEYDSLREYLVAVIHNEISEYGGDTQSLDVWKEEVSKYADNRIGWYLRCMNLADLLYVDTPASLADIYKDYKEELNEILRDYTEELYAGATFDKEADERLGWMWEDYDPLILEAHNQGLVARLGLLIVAEQLATQLEQGTFTIPYDN</sequence>
<evidence type="ECO:0000313" key="2">
    <source>
        <dbReference type="Proteomes" id="UP000032402"/>
    </source>
</evidence>
<dbReference type="KEGG" id="vg:26644312"/>
<protein>
    <submittedName>
        <fullName evidence="1">Uncharacterized protein</fullName>
    </submittedName>
</protein>
<dbReference type="EMBL" id="KP339049">
    <property type="protein sequence ID" value="AJP61308.2"/>
    <property type="molecule type" value="Genomic_DNA"/>
</dbReference>
<reference evidence="1 2" key="1">
    <citation type="journal article" date="2015" name="Appl. Environ. Microbiol.">
        <title>Targeting Enterococcus faecalis Biofilms with Phage Therapy.</title>
        <authorList>
            <person name="Khalifa L."/>
            <person name="Brosh Y."/>
            <person name="Gelman D."/>
            <person name="Coppenhagen-Glazer S."/>
            <person name="Beyth S."/>
            <person name="Poradosu-Cohen R."/>
            <person name="Que Y.A."/>
            <person name="Beyth N."/>
            <person name="Hazan R."/>
        </authorList>
    </citation>
    <scope>NUCLEOTIDE SEQUENCE [LARGE SCALE GENOMIC DNA]</scope>
</reference>
<organism evidence="1 2">
    <name type="scientific">Enterococcus phage EFDG1</name>
    <dbReference type="NCBI Taxonomy" id="1597976"/>
    <lineage>
        <taxon>Viruses</taxon>
        <taxon>Duplodnaviria</taxon>
        <taxon>Heunggongvirae</taxon>
        <taxon>Uroviricota</taxon>
        <taxon>Caudoviricetes</taxon>
        <taxon>Herelleviridae</taxon>
        <taxon>Brockvirinae</taxon>
        <taxon>Schiekvirus</taxon>
        <taxon>Schiekvirus EFDG1</taxon>
    </lineage>
</organism>
<name>A0A0C5K8M2_9CAUD</name>
<keyword evidence="2" id="KW-1185">Reference proteome</keyword>